<evidence type="ECO:0000256" key="1">
    <source>
        <dbReference type="ARBA" id="ARBA00005306"/>
    </source>
</evidence>
<dbReference type="RefSeq" id="XP_013417164.1">
    <property type="nucleotide sequence ID" value="XM_013561710.2"/>
</dbReference>
<evidence type="ECO:0000313" key="9">
    <source>
        <dbReference type="Proteomes" id="UP000085678"/>
    </source>
</evidence>
<keyword evidence="4 7" id="KW-0067">ATP-binding</keyword>
<dbReference type="InterPro" id="IPR003789">
    <property type="entry name" value="Asn/Gln_tRNA_amidoTrase-B-like"/>
</dbReference>
<dbReference type="HAMAP" id="MF_00121">
    <property type="entry name" value="GatB"/>
    <property type="match status" value="1"/>
</dbReference>
<dbReference type="Proteomes" id="UP000085678">
    <property type="component" value="Unplaced"/>
</dbReference>
<feature type="domain" description="Asn/Gln amidotransferase" evidence="8">
    <location>
        <begin position="388"/>
        <end position="537"/>
    </location>
</feature>
<protein>
    <recommendedName>
        <fullName evidence="7">Glutamyl-tRNA(Gln) amidotransferase subunit B, mitochondrial</fullName>
        <shortName evidence="7">Glu-AdT subunit B</shortName>
        <ecNumber evidence="7">6.3.5.-</ecNumber>
    </recommendedName>
</protein>
<comment type="subcellular location">
    <subcellularLocation>
        <location evidence="7">Mitochondrion</location>
    </subcellularLocation>
</comment>
<dbReference type="InterPro" id="IPR017959">
    <property type="entry name" value="Asn/Gln-tRNA_amidoTrfase_suB/E"/>
</dbReference>
<organism evidence="9 10">
    <name type="scientific">Lingula anatina</name>
    <name type="common">Brachiopod</name>
    <name type="synonym">Lingula unguis</name>
    <dbReference type="NCBI Taxonomy" id="7574"/>
    <lineage>
        <taxon>Eukaryota</taxon>
        <taxon>Metazoa</taxon>
        <taxon>Spiralia</taxon>
        <taxon>Lophotrochozoa</taxon>
        <taxon>Brachiopoda</taxon>
        <taxon>Linguliformea</taxon>
        <taxon>Lingulata</taxon>
        <taxon>Lingulida</taxon>
        <taxon>Linguloidea</taxon>
        <taxon>Lingulidae</taxon>
        <taxon>Lingula</taxon>
    </lineage>
</organism>
<dbReference type="InterPro" id="IPR004413">
    <property type="entry name" value="GatB"/>
</dbReference>
<proteinExistence type="inferred from homology"/>
<accession>A0A1S3K425</accession>
<evidence type="ECO:0000256" key="5">
    <source>
        <dbReference type="ARBA" id="ARBA00022917"/>
    </source>
</evidence>
<comment type="subunit">
    <text evidence="7">Subunit of the heterotrimeric GatCAB amidotransferase (AdT) complex, composed of A, B and C subunits.</text>
</comment>
<dbReference type="GeneID" id="106178502"/>
<dbReference type="KEGG" id="lak:106178502"/>
<sequence>MSHTLGRYRRFTSNFQCSYSVYRALTRALHHGQRLSQNARAGWETVVGLEIHAQIASHSKLFSGAGTQFAAPVNNQVSFLDAALPGTLPVLNRRCAEIGVMTGLALGCHINRESRFDRKHYFYADLPQGYQITQQRQPLAEKGEIPYYFFVANDMKSPTKLSARIHHIQLEQDSGKSLQDPEQNMSLIDLNRAGMALMEIVTEPDFRSGEEAAAFVKELQLILTTIGACSGVMAEGAMRVDATVSVNKVGEPISTGVRVEIKNVNSIRGVAKAIEYEFSRHISLLEKGEKIANETRAFDAENVETISMRDKEKVHDYRFMPEPNLPPLRIYDNQTLSSDLSPDQVINVDEIRSSMAATPEERRLALQAKYGLSLEHCQVMLTSEGTEDFFTAVMNADTTRDIAIVYQLLFSILLSFTNEHKIPVDKSPVDIVKFGDTVDLLCSKRITYQVARNIFHQYFEAADNRPVEQMVDEEDWWIITDKTLIEEHCKKLMAESPKKVKNHKKGYRECGFHKAIVVRTQGRADPVLARQVVEENMGKFVKKK</sequence>
<dbReference type="SMART" id="SM00845">
    <property type="entry name" value="GatB_Yqey"/>
    <property type="match status" value="1"/>
</dbReference>
<keyword evidence="9" id="KW-1185">Reference proteome</keyword>
<keyword evidence="2 7" id="KW-0436">Ligase</keyword>
<dbReference type="Pfam" id="PF02637">
    <property type="entry name" value="GatB_Yqey"/>
    <property type="match status" value="1"/>
</dbReference>
<dbReference type="NCBIfam" id="TIGR00133">
    <property type="entry name" value="gatB"/>
    <property type="match status" value="1"/>
</dbReference>
<evidence type="ECO:0000256" key="4">
    <source>
        <dbReference type="ARBA" id="ARBA00022840"/>
    </source>
</evidence>
<dbReference type="NCBIfam" id="NF004014">
    <property type="entry name" value="PRK05477.1-4"/>
    <property type="match status" value="1"/>
</dbReference>
<keyword evidence="7" id="KW-0496">Mitochondrion</keyword>
<comment type="function">
    <text evidence="7">Allows the formation of correctly charged Gln-tRNA(Gln) through the transamidation of misacylated Glu-tRNA(Gln) in the mitochondria. The reaction takes place in the presence of glutamine and ATP through an activated gamma-phospho-Glu-tRNA(Gln).</text>
</comment>
<dbReference type="Pfam" id="PF02934">
    <property type="entry name" value="GatB_N"/>
    <property type="match status" value="1"/>
</dbReference>
<dbReference type="GO" id="GO:0050567">
    <property type="term" value="F:glutaminyl-tRNA synthase (glutamine-hydrolyzing) activity"/>
    <property type="evidence" value="ECO:0007669"/>
    <property type="project" value="UniProtKB-UniRule"/>
</dbReference>
<name>A0A1S3K425_LINAN</name>
<dbReference type="EC" id="6.3.5.-" evidence="7"/>
<evidence type="ECO:0000256" key="7">
    <source>
        <dbReference type="HAMAP-Rule" id="MF_03147"/>
    </source>
</evidence>
<dbReference type="OrthoDB" id="1722066at2759"/>
<dbReference type="InParanoid" id="A0A1S3K425"/>
<dbReference type="GO" id="GO:0070681">
    <property type="term" value="P:glutaminyl-tRNAGln biosynthesis via transamidation"/>
    <property type="evidence" value="ECO:0007669"/>
    <property type="project" value="UniProtKB-UniRule"/>
</dbReference>
<evidence type="ECO:0000256" key="2">
    <source>
        <dbReference type="ARBA" id="ARBA00022598"/>
    </source>
</evidence>
<dbReference type="GO" id="GO:0032543">
    <property type="term" value="P:mitochondrial translation"/>
    <property type="evidence" value="ECO:0007669"/>
    <property type="project" value="UniProtKB-UniRule"/>
</dbReference>
<keyword evidence="5 7" id="KW-0648">Protein biosynthesis</keyword>
<evidence type="ECO:0000259" key="8">
    <source>
        <dbReference type="SMART" id="SM00845"/>
    </source>
</evidence>
<keyword evidence="3 7" id="KW-0547">Nucleotide-binding</keyword>
<dbReference type="InterPro" id="IPR014746">
    <property type="entry name" value="Gln_synth/guanido_kin_cat_dom"/>
</dbReference>
<dbReference type="InterPro" id="IPR018027">
    <property type="entry name" value="Asn/Gln_amidotransferase"/>
</dbReference>
<dbReference type="PANTHER" id="PTHR11659">
    <property type="entry name" value="GLUTAMYL-TRNA GLN AMIDOTRANSFERASE SUBUNIT B MITOCHONDRIAL AND PROKARYOTIC PET112-RELATED"/>
    <property type="match status" value="1"/>
</dbReference>
<dbReference type="InterPro" id="IPR006075">
    <property type="entry name" value="Asn/Gln-tRNA_Trfase_suB/E_cat"/>
</dbReference>
<dbReference type="GO" id="GO:0030956">
    <property type="term" value="C:glutamyl-tRNA(Gln) amidotransferase complex"/>
    <property type="evidence" value="ECO:0007669"/>
    <property type="project" value="UniProtKB-UniRule"/>
</dbReference>
<reference evidence="10" key="1">
    <citation type="submission" date="2025-08" db="UniProtKB">
        <authorList>
            <consortium name="RefSeq"/>
        </authorList>
    </citation>
    <scope>IDENTIFICATION</scope>
    <source>
        <tissue evidence="10">Gonads</tissue>
    </source>
</reference>
<dbReference type="FunCoup" id="A0A1S3K425">
    <property type="interactions" value="1268"/>
</dbReference>
<dbReference type="GO" id="GO:0005739">
    <property type="term" value="C:mitochondrion"/>
    <property type="evidence" value="ECO:0007669"/>
    <property type="project" value="UniProtKB-SubCell"/>
</dbReference>
<dbReference type="SUPFAM" id="SSF89095">
    <property type="entry name" value="GatB/YqeY motif"/>
    <property type="match status" value="1"/>
</dbReference>
<evidence type="ECO:0000256" key="6">
    <source>
        <dbReference type="ARBA" id="ARBA00047913"/>
    </source>
</evidence>
<dbReference type="AlphaFoldDB" id="A0A1S3K425"/>
<dbReference type="PROSITE" id="PS01234">
    <property type="entry name" value="GATB"/>
    <property type="match status" value="1"/>
</dbReference>
<dbReference type="GO" id="GO:0005524">
    <property type="term" value="F:ATP binding"/>
    <property type="evidence" value="ECO:0007669"/>
    <property type="project" value="UniProtKB-KW"/>
</dbReference>
<evidence type="ECO:0000313" key="10">
    <source>
        <dbReference type="RefSeq" id="XP_013417164.1"/>
    </source>
</evidence>
<evidence type="ECO:0000256" key="3">
    <source>
        <dbReference type="ARBA" id="ARBA00022741"/>
    </source>
</evidence>
<comment type="similarity">
    <text evidence="1 7">Belongs to the GatB/GatE family. GatB subfamily.</text>
</comment>
<dbReference type="OMA" id="NWWLIKD"/>
<dbReference type="SUPFAM" id="SSF55931">
    <property type="entry name" value="Glutamine synthetase/guanido kinase"/>
    <property type="match status" value="1"/>
</dbReference>
<dbReference type="InterPro" id="IPR017958">
    <property type="entry name" value="Gln-tRNA_amidoTrfase_suB_CS"/>
</dbReference>
<gene>
    <name evidence="10" type="primary">LOC106178502</name>
</gene>
<dbReference type="NCBIfam" id="NF004012">
    <property type="entry name" value="PRK05477.1-2"/>
    <property type="match status" value="1"/>
</dbReference>
<dbReference type="PANTHER" id="PTHR11659:SF0">
    <property type="entry name" value="GLUTAMYL-TRNA(GLN) AMIDOTRANSFERASE SUBUNIT B, MITOCHONDRIAL"/>
    <property type="match status" value="1"/>
</dbReference>
<dbReference type="STRING" id="7574.A0A1S3K425"/>
<comment type="catalytic activity">
    <reaction evidence="6 7">
        <text>L-glutamyl-tRNA(Gln) + L-glutamine + ATP + H2O = L-glutaminyl-tRNA(Gln) + L-glutamate + ADP + phosphate + H(+)</text>
        <dbReference type="Rhea" id="RHEA:17521"/>
        <dbReference type="Rhea" id="RHEA-COMP:9681"/>
        <dbReference type="Rhea" id="RHEA-COMP:9684"/>
        <dbReference type="ChEBI" id="CHEBI:15377"/>
        <dbReference type="ChEBI" id="CHEBI:15378"/>
        <dbReference type="ChEBI" id="CHEBI:29985"/>
        <dbReference type="ChEBI" id="CHEBI:30616"/>
        <dbReference type="ChEBI" id="CHEBI:43474"/>
        <dbReference type="ChEBI" id="CHEBI:58359"/>
        <dbReference type="ChEBI" id="CHEBI:78520"/>
        <dbReference type="ChEBI" id="CHEBI:78521"/>
        <dbReference type="ChEBI" id="CHEBI:456216"/>
    </reaction>
</comment>